<dbReference type="PROSITE" id="PS51257">
    <property type="entry name" value="PROKAR_LIPOPROTEIN"/>
    <property type="match status" value="1"/>
</dbReference>
<accession>A0A1H7JFN5</accession>
<evidence type="ECO:0000256" key="1">
    <source>
        <dbReference type="SAM" id="MobiDB-lite"/>
    </source>
</evidence>
<dbReference type="EMBL" id="FOAT01000005">
    <property type="protein sequence ID" value="SEK72780.1"/>
    <property type="molecule type" value="Genomic_DNA"/>
</dbReference>
<reference evidence="3 4" key="1">
    <citation type="submission" date="2016-10" db="EMBL/GenBank/DDBJ databases">
        <authorList>
            <person name="de Groot N.N."/>
        </authorList>
    </citation>
    <scope>NUCLEOTIDE SEQUENCE [LARGE SCALE GENOMIC DNA]</scope>
    <source>
        <strain evidence="3 4">KH2T6</strain>
    </source>
</reference>
<keyword evidence="2" id="KW-0732">Signal</keyword>
<gene>
    <name evidence="3" type="ORF">SAMN05216469_10519</name>
</gene>
<name>A0A1H7JFN5_RUMAL</name>
<feature type="signal peptide" evidence="2">
    <location>
        <begin position="1"/>
        <end position="22"/>
    </location>
</feature>
<proteinExistence type="predicted"/>
<feature type="chain" id="PRO_5038948284" evidence="2">
    <location>
        <begin position="23"/>
        <end position="288"/>
    </location>
</feature>
<dbReference type="RefSeq" id="WP_074831761.1">
    <property type="nucleotide sequence ID" value="NZ_FOAT01000005.1"/>
</dbReference>
<evidence type="ECO:0000313" key="4">
    <source>
        <dbReference type="Proteomes" id="UP000186015"/>
    </source>
</evidence>
<evidence type="ECO:0000256" key="2">
    <source>
        <dbReference type="SAM" id="SignalP"/>
    </source>
</evidence>
<dbReference type="Proteomes" id="UP000186015">
    <property type="component" value="Unassembled WGS sequence"/>
</dbReference>
<dbReference type="AlphaFoldDB" id="A0A1H7JFN5"/>
<sequence length="288" mass="32271">MRKLTRITALVFALCFCAAAMTACGDSDTDKAVNETSKSASADDIKEEDLDAALDKLEKDTAEELEKEKQEAAESAAAAAESEAEPVVEEIKYEATEEIKNASFRSGYIQIGDTVFRNGGYITVADFVEKYGDKYDMSEIHLDEYLTPEEQKNSFVPSLTDTRITLEVSYGKVHAEENERVQIKDAIVSSVSIKDDAEGLCYYPTGVYAMDYDTAKSCIIDMGLEEIKEVGFTVLDNDAYIEQTDNFYTDIDGDEENLYGIIPKYFYIFQFDTSTLKGTKIYIDKLWL</sequence>
<dbReference type="OrthoDB" id="1819136at2"/>
<protein>
    <submittedName>
        <fullName evidence="3">Uncharacterized protein</fullName>
    </submittedName>
</protein>
<organism evidence="3 4">
    <name type="scientific">Ruminococcus albus</name>
    <dbReference type="NCBI Taxonomy" id="1264"/>
    <lineage>
        <taxon>Bacteria</taxon>
        <taxon>Bacillati</taxon>
        <taxon>Bacillota</taxon>
        <taxon>Clostridia</taxon>
        <taxon>Eubacteriales</taxon>
        <taxon>Oscillospiraceae</taxon>
        <taxon>Ruminococcus</taxon>
    </lineage>
</organism>
<evidence type="ECO:0000313" key="3">
    <source>
        <dbReference type="EMBL" id="SEK72780.1"/>
    </source>
</evidence>
<feature type="region of interest" description="Disordered" evidence="1">
    <location>
        <begin position="65"/>
        <end position="86"/>
    </location>
</feature>